<dbReference type="Proteomes" id="UP001176940">
    <property type="component" value="Unassembled WGS sequence"/>
</dbReference>
<dbReference type="PROSITE" id="PS50835">
    <property type="entry name" value="IG_LIKE"/>
    <property type="match status" value="1"/>
</dbReference>
<dbReference type="InterPro" id="IPR050150">
    <property type="entry name" value="IgV_Light_Chain"/>
</dbReference>
<comment type="caution">
    <text evidence="2">The sequence shown here is derived from an EMBL/GenBank/DDBJ whole genome shotgun (WGS) entry which is preliminary data.</text>
</comment>
<dbReference type="InterPro" id="IPR003599">
    <property type="entry name" value="Ig_sub"/>
</dbReference>
<sequence>MRLLEVPYSFWCGFSAIPMCIGERGALTYGRMVDNLVSIVSCGEIVMTQTLDYLSVSPGDTVTVSCKSSQTLFYSKDSKDYLHWYQQKPGQPPKLLINWANRRQSGIPERFTGSGSGTSFTLTIRGATEDDAADYYCQQSYSAPLTQ</sequence>
<dbReference type="Pfam" id="PF07686">
    <property type="entry name" value="V-set"/>
    <property type="match status" value="1"/>
</dbReference>
<reference evidence="2" key="1">
    <citation type="submission" date="2023-07" db="EMBL/GenBank/DDBJ databases">
        <authorList>
            <person name="Stuckert A."/>
        </authorList>
    </citation>
    <scope>NUCLEOTIDE SEQUENCE</scope>
</reference>
<accession>A0ABN9LAC6</accession>
<dbReference type="InterPro" id="IPR013106">
    <property type="entry name" value="Ig_V-set"/>
</dbReference>
<dbReference type="InterPro" id="IPR007110">
    <property type="entry name" value="Ig-like_dom"/>
</dbReference>
<dbReference type="SUPFAM" id="SSF48726">
    <property type="entry name" value="Immunoglobulin"/>
    <property type="match status" value="1"/>
</dbReference>
<dbReference type="EMBL" id="CAUEEQ010010290">
    <property type="protein sequence ID" value="CAJ0934287.1"/>
    <property type="molecule type" value="Genomic_DNA"/>
</dbReference>
<name>A0ABN9LAC6_9NEOB</name>
<evidence type="ECO:0000313" key="3">
    <source>
        <dbReference type="Proteomes" id="UP001176940"/>
    </source>
</evidence>
<dbReference type="InterPro" id="IPR013783">
    <property type="entry name" value="Ig-like_fold"/>
</dbReference>
<dbReference type="InterPro" id="IPR036179">
    <property type="entry name" value="Ig-like_dom_sf"/>
</dbReference>
<gene>
    <name evidence="2" type="ORF">RIMI_LOCUS5875780</name>
</gene>
<dbReference type="SMART" id="SM00409">
    <property type="entry name" value="IG"/>
    <property type="match status" value="1"/>
</dbReference>
<dbReference type="Gene3D" id="2.60.40.10">
    <property type="entry name" value="Immunoglobulins"/>
    <property type="match status" value="1"/>
</dbReference>
<organism evidence="2 3">
    <name type="scientific">Ranitomeya imitator</name>
    <name type="common">mimic poison frog</name>
    <dbReference type="NCBI Taxonomy" id="111125"/>
    <lineage>
        <taxon>Eukaryota</taxon>
        <taxon>Metazoa</taxon>
        <taxon>Chordata</taxon>
        <taxon>Craniata</taxon>
        <taxon>Vertebrata</taxon>
        <taxon>Euteleostomi</taxon>
        <taxon>Amphibia</taxon>
        <taxon>Batrachia</taxon>
        <taxon>Anura</taxon>
        <taxon>Neobatrachia</taxon>
        <taxon>Hyloidea</taxon>
        <taxon>Dendrobatidae</taxon>
        <taxon>Dendrobatinae</taxon>
        <taxon>Ranitomeya</taxon>
    </lineage>
</organism>
<feature type="domain" description="Ig-like" evidence="1">
    <location>
        <begin position="43"/>
        <end position="147"/>
    </location>
</feature>
<dbReference type="SMART" id="SM00406">
    <property type="entry name" value="IGv"/>
    <property type="match status" value="1"/>
</dbReference>
<evidence type="ECO:0000313" key="2">
    <source>
        <dbReference type="EMBL" id="CAJ0934287.1"/>
    </source>
</evidence>
<keyword evidence="3" id="KW-1185">Reference proteome</keyword>
<evidence type="ECO:0000259" key="1">
    <source>
        <dbReference type="PROSITE" id="PS50835"/>
    </source>
</evidence>
<proteinExistence type="predicted"/>
<dbReference type="PANTHER" id="PTHR23267">
    <property type="entry name" value="IMMUNOGLOBULIN LIGHT CHAIN"/>
    <property type="match status" value="1"/>
</dbReference>
<protein>
    <recommendedName>
        <fullName evidence="1">Ig-like domain-containing protein</fullName>
    </recommendedName>
</protein>